<gene>
    <name evidence="12" type="ORF">LGLO00237_LOCUS4222</name>
    <name evidence="13" type="ORF">LGLO00237_LOCUS4223</name>
    <name evidence="14" type="ORF">LGLO00237_LOCUS4225</name>
</gene>
<evidence type="ECO:0000256" key="5">
    <source>
        <dbReference type="ARBA" id="ARBA00022806"/>
    </source>
</evidence>
<dbReference type="Pfam" id="PF00271">
    <property type="entry name" value="Helicase_C"/>
    <property type="match status" value="1"/>
</dbReference>
<evidence type="ECO:0000256" key="7">
    <source>
        <dbReference type="ARBA" id="ARBA00023125"/>
    </source>
</evidence>
<evidence type="ECO:0000256" key="9">
    <source>
        <dbReference type="SAM" id="MobiDB-lite"/>
    </source>
</evidence>
<dbReference type="InterPro" id="IPR001650">
    <property type="entry name" value="Helicase_C-like"/>
</dbReference>
<proteinExistence type="inferred from homology"/>
<dbReference type="Gene3D" id="3.40.50.300">
    <property type="entry name" value="P-loop containing nucleotide triphosphate hydrolases"/>
    <property type="match status" value="1"/>
</dbReference>
<dbReference type="CDD" id="cd18793">
    <property type="entry name" value="SF2_C_SNF"/>
    <property type="match status" value="1"/>
</dbReference>
<dbReference type="GO" id="GO:0016887">
    <property type="term" value="F:ATP hydrolysis activity"/>
    <property type="evidence" value="ECO:0007669"/>
    <property type="project" value="InterPro"/>
</dbReference>
<keyword evidence="3" id="KW-0547">Nucleotide-binding</keyword>
<evidence type="ECO:0000259" key="10">
    <source>
        <dbReference type="PROSITE" id="PS50172"/>
    </source>
</evidence>
<comment type="subcellular location">
    <subcellularLocation>
        <location evidence="1">Nucleus</location>
    </subcellularLocation>
</comment>
<sequence length="611" mass="69091">MRIDQKRCNTFTTYPDSQESQMWSTISTWKAKTDIGDAPRFRSTSVDQSESSSSSGYQCHLPAKDDSIKFGTEVSKALGLSGKMKVLVALLQQFHALRENTILFSRSIPSLDFVESLLRRIPSPNQTKPHTTEAPESPRPRSKRERQHSPSRLRASKRRSPRTASVETTAQSRSWARRCEPRNESAETAVADPPSPSRKERLDGLAQWSQCRGDETDGESGSQEVLGFQVMRMDGSTPPQQRAKLIDEFNGHGTLPKVFLVSTKAGGEGISLVGGTRVIMLDLSWNPCDDVQAIRRCYRFGQKRNVFIYRLVSAGSIEDKVFRRQLERESLASQIVDETKTARTFNAKYLEDVIKDCRQRIKTNNETCTRLLGKTVSIDQALRKAYNVIGQRWIADCKRYTVLLPQEKEERDEELRNTALQEYQREINVNRSLSRILAEKKIAAKDGASMAARRHSNPLPREVKNGSSRQRRPRIKRSRTSISSLLLKSELFHGETLWLVPKGVSGLQRSILKEKITLYGGTLCFEPSADTTKIVTALSFVQLKQWLKGTLGNPKFRALVIALLQSARSRTVHVMKLRFLTEALRMNKRQAVADHSLGKLQDFVRLSGTAR</sequence>
<feature type="region of interest" description="Disordered" evidence="9">
    <location>
        <begin position="447"/>
        <end position="477"/>
    </location>
</feature>
<feature type="region of interest" description="Disordered" evidence="9">
    <location>
        <begin position="122"/>
        <end position="200"/>
    </location>
</feature>
<evidence type="ECO:0000313" key="13">
    <source>
        <dbReference type="EMBL" id="CAE0650349.1"/>
    </source>
</evidence>
<evidence type="ECO:0008006" key="15">
    <source>
        <dbReference type="Google" id="ProtNLM"/>
    </source>
</evidence>
<feature type="region of interest" description="Disordered" evidence="9">
    <location>
        <begin position="39"/>
        <end position="58"/>
    </location>
</feature>
<keyword evidence="8" id="KW-0539">Nucleus</keyword>
<reference evidence="12" key="1">
    <citation type="submission" date="2021-01" db="EMBL/GenBank/DDBJ databases">
        <authorList>
            <person name="Corre E."/>
            <person name="Pelletier E."/>
            <person name="Niang G."/>
            <person name="Scheremetjew M."/>
            <person name="Finn R."/>
            <person name="Kale V."/>
            <person name="Holt S."/>
            <person name="Cochrane G."/>
            <person name="Meng A."/>
            <person name="Brown T."/>
            <person name="Cohen L."/>
        </authorList>
    </citation>
    <scope>NUCLEOTIDE SEQUENCE</scope>
    <source>
        <strain evidence="12">CCCM811</strain>
    </source>
</reference>
<dbReference type="EMBL" id="HBIV01005851">
    <property type="protein sequence ID" value="CAE0650348.1"/>
    <property type="molecule type" value="Transcribed_RNA"/>
</dbReference>
<evidence type="ECO:0000256" key="8">
    <source>
        <dbReference type="ARBA" id="ARBA00023242"/>
    </source>
</evidence>
<dbReference type="SMART" id="SM00490">
    <property type="entry name" value="HELICc"/>
    <property type="match status" value="1"/>
</dbReference>
<dbReference type="PROSITE" id="PS50172">
    <property type="entry name" value="BRCT"/>
    <property type="match status" value="1"/>
</dbReference>
<feature type="compositionally biased region" description="Polar residues" evidence="9">
    <location>
        <begin position="162"/>
        <end position="174"/>
    </location>
</feature>
<organism evidence="12">
    <name type="scientific">Lotharella globosa</name>
    <dbReference type="NCBI Taxonomy" id="91324"/>
    <lineage>
        <taxon>Eukaryota</taxon>
        <taxon>Sar</taxon>
        <taxon>Rhizaria</taxon>
        <taxon>Cercozoa</taxon>
        <taxon>Chlorarachniophyceae</taxon>
        <taxon>Lotharella</taxon>
    </lineage>
</organism>
<dbReference type="GO" id="GO:0005524">
    <property type="term" value="F:ATP binding"/>
    <property type="evidence" value="ECO:0007669"/>
    <property type="project" value="UniProtKB-KW"/>
</dbReference>
<dbReference type="GO" id="GO:0005634">
    <property type="term" value="C:nucleus"/>
    <property type="evidence" value="ECO:0007669"/>
    <property type="project" value="UniProtKB-SubCell"/>
</dbReference>
<evidence type="ECO:0000256" key="4">
    <source>
        <dbReference type="ARBA" id="ARBA00022801"/>
    </source>
</evidence>
<feature type="domain" description="Helicase C-terminal" evidence="11">
    <location>
        <begin position="171"/>
        <end position="347"/>
    </location>
</feature>
<keyword evidence="7" id="KW-0238">DNA-binding</keyword>
<evidence type="ECO:0000313" key="12">
    <source>
        <dbReference type="EMBL" id="CAE0650348.1"/>
    </source>
</evidence>
<keyword evidence="5" id="KW-0347">Helicase</keyword>
<name>A0A6V3JMQ0_9EUKA</name>
<dbReference type="PANTHER" id="PTHR45797">
    <property type="entry name" value="RAD54-LIKE"/>
    <property type="match status" value="1"/>
</dbReference>
<dbReference type="InterPro" id="IPR049730">
    <property type="entry name" value="SNF2/RAD54-like_C"/>
</dbReference>
<feature type="compositionally biased region" description="Basic and acidic residues" evidence="9">
    <location>
        <begin position="130"/>
        <end position="139"/>
    </location>
</feature>
<keyword evidence="6" id="KW-0067">ATP-binding</keyword>
<dbReference type="InterPro" id="IPR036420">
    <property type="entry name" value="BRCT_dom_sf"/>
</dbReference>
<dbReference type="PROSITE" id="PS51194">
    <property type="entry name" value="HELICASE_CTER"/>
    <property type="match status" value="1"/>
</dbReference>
<evidence type="ECO:0000256" key="6">
    <source>
        <dbReference type="ARBA" id="ARBA00022840"/>
    </source>
</evidence>
<comment type="similarity">
    <text evidence="2">Belongs to the SNF2/RAD54 helicase family.</text>
</comment>
<evidence type="ECO:0000313" key="14">
    <source>
        <dbReference type="EMBL" id="CAE0650353.1"/>
    </source>
</evidence>
<dbReference type="InterPro" id="IPR027417">
    <property type="entry name" value="P-loop_NTPase"/>
</dbReference>
<feature type="compositionally biased region" description="Basic residues" evidence="9">
    <location>
        <begin position="140"/>
        <end position="161"/>
    </location>
</feature>
<accession>A0A6V3JMQ0</accession>
<dbReference type="GO" id="GO:0004386">
    <property type="term" value="F:helicase activity"/>
    <property type="evidence" value="ECO:0007669"/>
    <property type="project" value="UniProtKB-KW"/>
</dbReference>
<dbReference type="Gene3D" id="3.40.50.10190">
    <property type="entry name" value="BRCT domain"/>
    <property type="match status" value="1"/>
</dbReference>
<evidence type="ECO:0000256" key="2">
    <source>
        <dbReference type="ARBA" id="ARBA00007025"/>
    </source>
</evidence>
<evidence type="ECO:0000259" key="11">
    <source>
        <dbReference type="PROSITE" id="PS51194"/>
    </source>
</evidence>
<evidence type="ECO:0000256" key="3">
    <source>
        <dbReference type="ARBA" id="ARBA00022741"/>
    </source>
</evidence>
<protein>
    <recommendedName>
        <fullName evidence="15">Helicase C-terminal domain-containing protein</fullName>
    </recommendedName>
</protein>
<feature type="compositionally biased region" description="Low complexity" evidence="9">
    <location>
        <begin position="43"/>
        <end position="55"/>
    </location>
</feature>
<dbReference type="AlphaFoldDB" id="A0A6V3JMQ0"/>
<dbReference type="InterPro" id="IPR044574">
    <property type="entry name" value="ARIP4-like"/>
</dbReference>
<evidence type="ECO:0000256" key="1">
    <source>
        <dbReference type="ARBA" id="ARBA00004123"/>
    </source>
</evidence>
<feature type="domain" description="BRCT" evidence="10">
    <location>
        <begin position="487"/>
        <end position="597"/>
    </location>
</feature>
<dbReference type="PANTHER" id="PTHR45797:SF1">
    <property type="entry name" value="HELICASE ARIP4"/>
    <property type="match status" value="1"/>
</dbReference>
<dbReference type="SUPFAM" id="SSF52113">
    <property type="entry name" value="BRCT domain"/>
    <property type="match status" value="1"/>
</dbReference>
<keyword evidence="4" id="KW-0378">Hydrolase</keyword>
<dbReference type="InterPro" id="IPR001357">
    <property type="entry name" value="BRCT_dom"/>
</dbReference>
<dbReference type="EMBL" id="HBIV01005852">
    <property type="protein sequence ID" value="CAE0650349.1"/>
    <property type="molecule type" value="Transcribed_RNA"/>
</dbReference>
<dbReference type="EMBL" id="HBIV01005855">
    <property type="protein sequence ID" value="CAE0650353.1"/>
    <property type="molecule type" value="Transcribed_RNA"/>
</dbReference>
<dbReference type="SUPFAM" id="SSF52540">
    <property type="entry name" value="P-loop containing nucleoside triphosphate hydrolases"/>
    <property type="match status" value="1"/>
</dbReference>
<dbReference type="GO" id="GO:0003677">
    <property type="term" value="F:DNA binding"/>
    <property type="evidence" value="ECO:0007669"/>
    <property type="project" value="UniProtKB-KW"/>
</dbReference>